<keyword evidence="7" id="KW-1185">Reference proteome</keyword>
<feature type="domain" description="O-methyltransferase C-terminal" evidence="4">
    <location>
        <begin position="217"/>
        <end position="373"/>
    </location>
</feature>
<sequence length="396" mass="44083">MASGKDVPRIVHLADTISSSVARIREVLSAKGIPPPSFDEDASFNVPAEVANEHDAVLDATAELHDLLLEPLSLIHRHAGHNNAVCLQAIAEFKIADLVPLNGQIKFCDIASQTPMTEDMTARLLRHAMIMRVFREPEPGMVAHTTASRTLSHSAANDWLRSGTREMWPAATKMVDALKKWPKSQELNQTVSPHNSSNDTASTHASYQGFALSNGGSTTIYDIFAKDAERASQWVRGMEIFTQRPQFSLSYVTEHYDWKGLGRAQVVDMGGSQGHVSLALARRFDNLSMVVQNIEGNAGNATAPEELRERVTFMTHDLFAPQPVQGAEVYFSRWILHTWSDKYCILILRALIPALKNGARIIIQDTLMPKPGTMALWKEKNLRFVRADMKFRVGMR</sequence>
<evidence type="ECO:0000313" key="7">
    <source>
        <dbReference type="Proteomes" id="UP000054516"/>
    </source>
</evidence>
<feature type="domain" description="O-methyltransferase dimerisation" evidence="5">
    <location>
        <begin position="85"/>
        <end position="151"/>
    </location>
</feature>
<organism evidence="6">
    <name type="scientific">Rosellinia necatrix</name>
    <name type="common">White root-rot fungus</name>
    <dbReference type="NCBI Taxonomy" id="77044"/>
    <lineage>
        <taxon>Eukaryota</taxon>
        <taxon>Fungi</taxon>
        <taxon>Dikarya</taxon>
        <taxon>Ascomycota</taxon>
        <taxon>Pezizomycotina</taxon>
        <taxon>Sordariomycetes</taxon>
        <taxon>Xylariomycetidae</taxon>
        <taxon>Xylariales</taxon>
        <taxon>Xylariaceae</taxon>
        <taxon>Rosellinia</taxon>
    </lineage>
</organism>
<evidence type="ECO:0000256" key="3">
    <source>
        <dbReference type="ARBA" id="ARBA00022691"/>
    </source>
</evidence>
<dbReference type="GO" id="GO:0032259">
    <property type="term" value="P:methylation"/>
    <property type="evidence" value="ECO:0007669"/>
    <property type="project" value="UniProtKB-KW"/>
</dbReference>
<proteinExistence type="predicted"/>
<dbReference type="InterPro" id="IPR036390">
    <property type="entry name" value="WH_DNA-bd_sf"/>
</dbReference>
<dbReference type="Gene3D" id="1.10.10.10">
    <property type="entry name" value="Winged helix-like DNA-binding domain superfamily/Winged helix DNA-binding domain"/>
    <property type="match status" value="1"/>
</dbReference>
<dbReference type="SUPFAM" id="SSF53335">
    <property type="entry name" value="S-adenosyl-L-methionine-dependent methyltransferases"/>
    <property type="match status" value="1"/>
</dbReference>
<evidence type="ECO:0000256" key="2">
    <source>
        <dbReference type="ARBA" id="ARBA00022679"/>
    </source>
</evidence>
<name>A0A1W2TSI5_ROSNE</name>
<dbReference type="OrthoDB" id="1606438at2759"/>
<evidence type="ECO:0000256" key="1">
    <source>
        <dbReference type="ARBA" id="ARBA00022603"/>
    </source>
</evidence>
<evidence type="ECO:0000259" key="5">
    <source>
        <dbReference type="Pfam" id="PF08100"/>
    </source>
</evidence>
<dbReference type="Pfam" id="PF08100">
    <property type="entry name" value="Dimerisation"/>
    <property type="match status" value="1"/>
</dbReference>
<keyword evidence="1 6" id="KW-0489">Methyltransferase</keyword>
<dbReference type="OMA" id="GTDYYDW"/>
<dbReference type="Pfam" id="PF00891">
    <property type="entry name" value="Methyltransf_2"/>
    <property type="match status" value="1"/>
</dbReference>
<dbReference type="Gene3D" id="3.40.50.150">
    <property type="entry name" value="Vaccinia Virus protein VP39"/>
    <property type="match status" value="1"/>
</dbReference>
<dbReference type="InterPro" id="IPR001077">
    <property type="entry name" value="COMT_C"/>
</dbReference>
<dbReference type="InterPro" id="IPR029063">
    <property type="entry name" value="SAM-dependent_MTases_sf"/>
</dbReference>
<dbReference type="Proteomes" id="UP000054516">
    <property type="component" value="Unassembled WGS sequence"/>
</dbReference>
<evidence type="ECO:0000313" key="6">
    <source>
        <dbReference type="EMBL" id="GAP91479.2"/>
    </source>
</evidence>
<dbReference type="InterPro" id="IPR012967">
    <property type="entry name" value="COMT_dimerisation"/>
</dbReference>
<dbReference type="PANTHER" id="PTHR43712">
    <property type="entry name" value="PUTATIVE (AFU_ORTHOLOGUE AFUA_4G14580)-RELATED"/>
    <property type="match status" value="1"/>
</dbReference>
<dbReference type="PROSITE" id="PS51683">
    <property type="entry name" value="SAM_OMT_II"/>
    <property type="match status" value="1"/>
</dbReference>
<dbReference type="AlphaFoldDB" id="A0A1W2TSI5"/>
<dbReference type="PANTHER" id="PTHR43712:SF12">
    <property type="entry name" value="STERIGMATOCYSTIN 8-O-METHYLTRANSFERASE"/>
    <property type="match status" value="1"/>
</dbReference>
<dbReference type="EMBL" id="DF977476">
    <property type="protein sequence ID" value="GAP91479.2"/>
    <property type="molecule type" value="Genomic_DNA"/>
</dbReference>
<evidence type="ECO:0000259" key="4">
    <source>
        <dbReference type="Pfam" id="PF00891"/>
    </source>
</evidence>
<protein>
    <submittedName>
        <fullName evidence="6">Putative sterigmatocystin 8-O-methyltransferase</fullName>
    </submittedName>
</protein>
<accession>A0A1W2TSI5</accession>
<keyword evidence="3" id="KW-0949">S-adenosyl-L-methionine</keyword>
<gene>
    <name evidence="6" type="ORF">SAMD00023353_3100820</name>
</gene>
<reference evidence="6" key="1">
    <citation type="submission" date="2016-03" db="EMBL/GenBank/DDBJ databases">
        <title>Draft genome sequence of Rosellinia necatrix.</title>
        <authorList>
            <person name="Kanematsu S."/>
        </authorList>
    </citation>
    <scope>NUCLEOTIDE SEQUENCE [LARGE SCALE GENOMIC DNA]</scope>
    <source>
        <strain evidence="6">W97</strain>
    </source>
</reference>
<dbReference type="InterPro" id="IPR036388">
    <property type="entry name" value="WH-like_DNA-bd_sf"/>
</dbReference>
<dbReference type="InterPro" id="IPR016461">
    <property type="entry name" value="COMT-like"/>
</dbReference>
<dbReference type="GO" id="GO:0008171">
    <property type="term" value="F:O-methyltransferase activity"/>
    <property type="evidence" value="ECO:0007669"/>
    <property type="project" value="InterPro"/>
</dbReference>
<dbReference type="SUPFAM" id="SSF46785">
    <property type="entry name" value="Winged helix' DNA-binding domain"/>
    <property type="match status" value="1"/>
</dbReference>
<keyword evidence="2 6" id="KW-0808">Transferase</keyword>